<evidence type="ECO:0000256" key="1">
    <source>
        <dbReference type="ARBA" id="ARBA00008580"/>
    </source>
</evidence>
<dbReference type="RefSeq" id="WP_378742151.1">
    <property type="nucleotide sequence ID" value="NZ_JBHSTT010000096.1"/>
</dbReference>
<comment type="caution">
    <text evidence="3">The sequence shown here is derived from an EMBL/GenBank/DDBJ whole genome shotgun (WGS) entry which is preliminary data.</text>
</comment>
<dbReference type="PANTHER" id="PTHR36582">
    <property type="entry name" value="ANTITOXIN PARD"/>
    <property type="match status" value="1"/>
</dbReference>
<dbReference type="CDD" id="cd22231">
    <property type="entry name" value="RHH_NikR_HicB-like"/>
    <property type="match status" value="1"/>
</dbReference>
<reference evidence="4" key="1">
    <citation type="journal article" date="2019" name="Int. J. Syst. Evol. Microbiol.">
        <title>The Global Catalogue of Microorganisms (GCM) 10K type strain sequencing project: providing services to taxonomists for standard genome sequencing and annotation.</title>
        <authorList>
            <consortium name="The Broad Institute Genomics Platform"/>
            <consortium name="The Broad Institute Genome Sequencing Center for Infectious Disease"/>
            <person name="Wu L."/>
            <person name="Ma J."/>
        </authorList>
    </citation>
    <scope>NUCLEOTIDE SEQUENCE [LARGE SCALE GENOMIC DNA]</scope>
    <source>
        <strain evidence="4">CCUG 36916</strain>
    </source>
</reference>
<accession>A0ABW1WVF1</accession>
<dbReference type="EMBL" id="JBHSTT010000096">
    <property type="protein sequence ID" value="MFC6392278.1"/>
    <property type="molecule type" value="Genomic_DNA"/>
</dbReference>
<evidence type="ECO:0000313" key="4">
    <source>
        <dbReference type="Proteomes" id="UP001596237"/>
    </source>
</evidence>
<evidence type="ECO:0000313" key="3">
    <source>
        <dbReference type="EMBL" id="MFC6392278.1"/>
    </source>
</evidence>
<dbReference type="SUPFAM" id="SSF47598">
    <property type="entry name" value="Ribbon-helix-helix"/>
    <property type="match status" value="1"/>
</dbReference>
<dbReference type="Gene3D" id="6.10.10.120">
    <property type="entry name" value="Antitoxin ParD1-like"/>
    <property type="match status" value="1"/>
</dbReference>
<dbReference type="InterPro" id="IPR022789">
    <property type="entry name" value="ParD"/>
</dbReference>
<comment type="similarity">
    <text evidence="1">Belongs to the ParD antitoxin family.</text>
</comment>
<gene>
    <name evidence="3" type="ORF">ACFQDP_23530</name>
</gene>
<dbReference type="InterPro" id="IPR038296">
    <property type="entry name" value="ParD_sf"/>
</dbReference>
<dbReference type="Pfam" id="PF03693">
    <property type="entry name" value="ParD_antitoxin"/>
    <property type="match status" value="1"/>
</dbReference>
<keyword evidence="4" id="KW-1185">Reference proteome</keyword>
<protein>
    <submittedName>
        <fullName evidence="3">Type II toxin-antitoxin system ParD family antitoxin</fullName>
    </submittedName>
</protein>
<sequence length="94" mass="10640">MIERMTVVLPEPMAAQLRAAVEAGEYASTSDAMRDAVRLWSERHRLRDLETERLQQAWDAGKASGRHGTLDFEELRREARSRLTAQDNESGRAG</sequence>
<dbReference type="InterPro" id="IPR010985">
    <property type="entry name" value="Ribbon_hlx_hlx"/>
</dbReference>
<name>A0ABW1WVF1_9HYPH</name>
<evidence type="ECO:0000256" key="2">
    <source>
        <dbReference type="ARBA" id="ARBA00022649"/>
    </source>
</evidence>
<proteinExistence type="inferred from homology"/>
<dbReference type="PANTHER" id="PTHR36582:SF2">
    <property type="entry name" value="ANTITOXIN PARD"/>
    <property type="match status" value="1"/>
</dbReference>
<dbReference type="Proteomes" id="UP001596237">
    <property type="component" value="Unassembled WGS sequence"/>
</dbReference>
<organism evidence="3 4">
    <name type="scientific">Methylorubrum zatmanii</name>
    <dbReference type="NCBI Taxonomy" id="29429"/>
    <lineage>
        <taxon>Bacteria</taxon>
        <taxon>Pseudomonadati</taxon>
        <taxon>Pseudomonadota</taxon>
        <taxon>Alphaproteobacteria</taxon>
        <taxon>Hyphomicrobiales</taxon>
        <taxon>Methylobacteriaceae</taxon>
        <taxon>Methylorubrum</taxon>
    </lineage>
</organism>
<keyword evidence="2" id="KW-1277">Toxin-antitoxin system</keyword>